<protein>
    <recommendedName>
        <fullName evidence="4">Protein LURP-one-related 5-like</fullName>
    </recommendedName>
</protein>
<dbReference type="AlphaFoldDB" id="A0AA41V252"/>
<dbReference type="Proteomes" id="UP001177140">
    <property type="component" value="Unassembled WGS sequence"/>
</dbReference>
<dbReference type="InterPro" id="IPR038595">
    <property type="entry name" value="LOR_sf"/>
</dbReference>
<comment type="caution">
    <text evidence="2">The sequence shown here is derived from an EMBL/GenBank/DDBJ whole genome shotgun (WGS) entry which is preliminary data.</text>
</comment>
<comment type="similarity">
    <text evidence="1">Belongs to the LOR family.</text>
</comment>
<dbReference type="PANTHER" id="PTHR31087">
    <property type="match status" value="1"/>
</dbReference>
<dbReference type="PANTHER" id="PTHR31087:SF95">
    <property type="entry name" value="EXPRESSED PROTEIN"/>
    <property type="match status" value="1"/>
</dbReference>
<dbReference type="SUPFAM" id="SSF54518">
    <property type="entry name" value="Tubby C-terminal domain-like"/>
    <property type="match status" value="1"/>
</dbReference>
<sequence length="229" mass="26028">MSKIHPDYENPLKEIIYSDHKLGDNIPSNLTVWKKSSMSFQGTDGFTVFNQQGELVFRVDNYSRKNRCLIGGVVLMDGIGRALMTLRPRLLSMQYQWNGYEGGEDKCRKAPKTPIFSMRRRSICRKSNEEAEIFIGTADSSTNHVTSILPDLRIEGSFRRRKCSIFTHDGKKVAEILRKKVNNTTVVLSDDVFSLVVEPGFNCDIVMAFVVIMDRICQKPYMPVLCSSS</sequence>
<keyword evidence="3" id="KW-1185">Reference proteome</keyword>
<gene>
    <name evidence="2" type="ORF">MKW94_023804</name>
</gene>
<evidence type="ECO:0000313" key="3">
    <source>
        <dbReference type="Proteomes" id="UP001177140"/>
    </source>
</evidence>
<accession>A0AA41V252</accession>
<dbReference type="Pfam" id="PF04525">
    <property type="entry name" value="LOR"/>
    <property type="match status" value="1"/>
</dbReference>
<dbReference type="EMBL" id="JAJJMA010008802">
    <property type="protein sequence ID" value="MCL7022173.1"/>
    <property type="molecule type" value="Genomic_DNA"/>
</dbReference>
<dbReference type="InterPro" id="IPR007612">
    <property type="entry name" value="LOR"/>
</dbReference>
<evidence type="ECO:0000313" key="2">
    <source>
        <dbReference type="EMBL" id="MCL7022173.1"/>
    </source>
</evidence>
<dbReference type="Gene3D" id="2.40.160.200">
    <property type="entry name" value="LURP1-related"/>
    <property type="match status" value="1"/>
</dbReference>
<proteinExistence type="inferred from homology"/>
<reference evidence="2" key="1">
    <citation type="submission" date="2022-03" db="EMBL/GenBank/DDBJ databases">
        <title>A functionally conserved STORR gene fusion in Papaver species that diverged 16.8 million years ago.</title>
        <authorList>
            <person name="Catania T."/>
        </authorList>
    </citation>
    <scope>NUCLEOTIDE SEQUENCE</scope>
    <source>
        <strain evidence="2">S-191538</strain>
    </source>
</reference>
<name>A0AA41V252_PAPNU</name>
<evidence type="ECO:0008006" key="4">
    <source>
        <dbReference type="Google" id="ProtNLM"/>
    </source>
</evidence>
<dbReference type="InterPro" id="IPR025659">
    <property type="entry name" value="Tubby-like_C"/>
</dbReference>
<evidence type="ECO:0000256" key="1">
    <source>
        <dbReference type="ARBA" id="ARBA00005437"/>
    </source>
</evidence>
<organism evidence="2 3">
    <name type="scientific">Papaver nudicaule</name>
    <name type="common">Iceland poppy</name>
    <dbReference type="NCBI Taxonomy" id="74823"/>
    <lineage>
        <taxon>Eukaryota</taxon>
        <taxon>Viridiplantae</taxon>
        <taxon>Streptophyta</taxon>
        <taxon>Embryophyta</taxon>
        <taxon>Tracheophyta</taxon>
        <taxon>Spermatophyta</taxon>
        <taxon>Magnoliopsida</taxon>
        <taxon>Ranunculales</taxon>
        <taxon>Papaveraceae</taxon>
        <taxon>Papaveroideae</taxon>
        <taxon>Papaver</taxon>
    </lineage>
</organism>